<accession>A0A1S6IUF1</accession>
<keyword evidence="2" id="KW-1185">Reference proteome</keyword>
<reference evidence="1 2" key="1">
    <citation type="journal article" date="2016" name="Int. J. Syst. Evol. Microbiol.">
        <title>Desulfotomaculum ferrireducens sp. nov., a moderately thermophilic sulfate-reducing and dissimilatory Fe(III)-reducing bacterium isolated from compost.</title>
        <authorList>
            <person name="Yang G."/>
            <person name="Guo J."/>
            <person name="Zhuang L."/>
            <person name="Yuan Y."/>
            <person name="Zhou S."/>
        </authorList>
    </citation>
    <scope>NUCLEOTIDE SEQUENCE [LARGE SCALE GENOMIC DNA]</scope>
    <source>
        <strain evidence="1 2">GSS09</strain>
    </source>
</reference>
<sequence>MGYIQAIRDLGKISRRQDGTEKDGIDSFLQLPLPLVTDAAKSGREIRIWLDVTDKAATELNILGVSRVDLVEFPLVDKEKYLYRDPVGSNTTWKYSPIYKLGKGVTDGSKELLGKGCETERQVLLNWLRGEVSNLPTKLSKETKDNRYFKLRSSLLDAFEEEKTFGPGAVNIIMQHLIDKVEQISTLWADKKRSYILIFGINDGGQFLYPGEVPAFRNYFEKKLAHHLKAGSGEKQKGFCAICGNQATDMVTIDKLFTFATFDKPGFLPGTRDNRGVKEKVYPVCRNCFSLVSDGKEKINESFRDTQTVAGLFIDIIPEVIFDLDKLPKIASKAKDFLSKGIKTEEKIYNRLAEQGDGLVYHFLFWEKNQRQERVHLLVEDVPPSRLGKLLRTWQDVSKTHLTKKEDEKETTSLDALLKLLYRTLLHLAGKNDADKKIMRGKWLQITGELLGGQKVEAYWLKSLMVSRFPGLFADKEWVGKFAPSELKNMLALIDFLTIANER</sequence>
<organism evidence="1 2">
    <name type="scientific">Desulforamulus ferrireducens</name>
    <dbReference type="NCBI Taxonomy" id="1833852"/>
    <lineage>
        <taxon>Bacteria</taxon>
        <taxon>Bacillati</taxon>
        <taxon>Bacillota</taxon>
        <taxon>Clostridia</taxon>
        <taxon>Eubacteriales</taxon>
        <taxon>Peptococcaceae</taxon>
        <taxon>Desulforamulus</taxon>
    </lineage>
</organism>
<gene>
    <name evidence="1" type="ORF">B0537_04430</name>
</gene>
<dbReference type="STRING" id="1833852.B0537_04430"/>
<dbReference type="OrthoDB" id="5422815at2"/>
<dbReference type="EMBL" id="CP019698">
    <property type="protein sequence ID" value="AQS58401.1"/>
    <property type="molecule type" value="Genomic_DNA"/>
</dbReference>
<name>A0A1S6IUF1_9FIRM</name>
<evidence type="ECO:0008006" key="3">
    <source>
        <dbReference type="Google" id="ProtNLM"/>
    </source>
</evidence>
<evidence type="ECO:0000313" key="1">
    <source>
        <dbReference type="EMBL" id="AQS58401.1"/>
    </source>
</evidence>
<dbReference type="AlphaFoldDB" id="A0A1S6IUF1"/>
<dbReference type="KEGG" id="dfg:B0537_04430"/>
<evidence type="ECO:0000313" key="2">
    <source>
        <dbReference type="Proteomes" id="UP000189464"/>
    </source>
</evidence>
<protein>
    <recommendedName>
        <fullName evidence="3">CRISPR-associated protein</fullName>
    </recommendedName>
</protein>
<proteinExistence type="predicted"/>
<dbReference type="RefSeq" id="WP_077713365.1">
    <property type="nucleotide sequence ID" value="NZ_CP019698.1"/>
</dbReference>
<dbReference type="InterPro" id="IPR013389">
    <property type="entry name" value="CRISPR-assoc_prot_Cas8b"/>
</dbReference>
<dbReference type="Pfam" id="PF09484">
    <property type="entry name" value="Cas_TM1802"/>
    <property type="match status" value="1"/>
</dbReference>
<dbReference type="Proteomes" id="UP000189464">
    <property type="component" value="Chromosome"/>
</dbReference>